<dbReference type="CDD" id="cd11029">
    <property type="entry name" value="CYP107-like"/>
    <property type="match status" value="1"/>
</dbReference>
<keyword evidence="4 8" id="KW-0479">Metal-binding</keyword>
<dbReference type="GO" id="GO:0016705">
    <property type="term" value="F:oxidoreductase activity, acting on paired donors, with incorporation or reduction of molecular oxygen"/>
    <property type="evidence" value="ECO:0007669"/>
    <property type="project" value="InterPro"/>
</dbReference>
<evidence type="ECO:0000256" key="5">
    <source>
        <dbReference type="ARBA" id="ARBA00023002"/>
    </source>
</evidence>
<gene>
    <name evidence="9" type="ORF">AVDCRST_MAG41-4354</name>
</gene>
<comment type="cofactor">
    <cofactor evidence="1">
        <name>heme</name>
        <dbReference type="ChEBI" id="CHEBI:30413"/>
    </cofactor>
</comment>
<dbReference type="PANTHER" id="PTHR46696">
    <property type="entry name" value="P450, PUTATIVE (EUROFUNG)-RELATED"/>
    <property type="match status" value="1"/>
</dbReference>
<dbReference type="PANTHER" id="PTHR46696:SF1">
    <property type="entry name" value="CYTOCHROME P450 YJIB-RELATED"/>
    <property type="match status" value="1"/>
</dbReference>
<dbReference type="GO" id="GO:0020037">
    <property type="term" value="F:heme binding"/>
    <property type="evidence" value="ECO:0007669"/>
    <property type="project" value="InterPro"/>
</dbReference>
<evidence type="ECO:0000256" key="1">
    <source>
        <dbReference type="ARBA" id="ARBA00001971"/>
    </source>
</evidence>
<keyword evidence="6 8" id="KW-0408">Iron</keyword>
<evidence type="ECO:0000256" key="7">
    <source>
        <dbReference type="ARBA" id="ARBA00023033"/>
    </source>
</evidence>
<evidence type="ECO:0000256" key="6">
    <source>
        <dbReference type="ARBA" id="ARBA00023004"/>
    </source>
</evidence>
<name>A0A6J4JZ44_9ACTN</name>
<protein>
    <submittedName>
        <fullName evidence="9">Cytochrome P450 hydroxylase</fullName>
    </submittedName>
</protein>
<keyword evidence="5 8" id="KW-0560">Oxidoreductase</keyword>
<proteinExistence type="inferred from homology"/>
<sequence length="412" mass="46011">MTAQLEQLDLGTLEPGYNQDPHPVYRKLREVPVRPVVLFGLPMWFVTGYEEAKAALADPRVKHDRVHATPEVRERGPWLFSTEKLGFNRYMLALDPPDHTRLRTMVNKVFTPRRINLLRPRITEIAVDLIERARPNGSLDLVEEFSYPLPMTVITEMLGVPPDEDEPVRAWATAFSSVGAQSSDQIVAGFIKGRDYFVEVFKRKQALVDAGGVDTEKADLLTALAAVHQGSDRLDVNELLAMVFQLLVGGFETTANMFSNGVLALLQHPDQLELVRNDPSVRLNAVEEIIRYDAPVKNPWFRFTVEDVPLGDAVIPAGSVVAISLAAANRDPRRFADPDRFDVTRADANQHLGFSHGPHFCFGAPLARAEGEIGIGELVERLPDLRLAVPADELTYRPSPSMRILNRLPLEF</sequence>
<evidence type="ECO:0000256" key="2">
    <source>
        <dbReference type="ARBA" id="ARBA00010617"/>
    </source>
</evidence>
<evidence type="ECO:0000256" key="8">
    <source>
        <dbReference type="RuleBase" id="RU000461"/>
    </source>
</evidence>
<dbReference type="InterPro" id="IPR017972">
    <property type="entry name" value="Cyt_P450_CS"/>
</dbReference>
<dbReference type="Gene3D" id="1.10.630.10">
    <property type="entry name" value="Cytochrome P450"/>
    <property type="match status" value="1"/>
</dbReference>
<evidence type="ECO:0000313" key="9">
    <source>
        <dbReference type="EMBL" id="CAA9291002.1"/>
    </source>
</evidence>
<dbReference type="FunFam" id="1.10.630.10:FF:000018">
    <property type="entry name" value="Cytochrome P450 monooxygenase"/>
    <property type="match status" value="1"/>
</dbReference>
<dbReference type="PROSITE" id="PS00086">
    <property type="entry name" value="CYTOCHROME_P450"/>
    <property type="match status" value="1"/>
</dbReference>
<evidence type="ECO:0000256" key="4">
    <source>
        <dbReference type="ARBA" id="ARBA00022723"/>
    </source>
</evidence>
<dbReference type="SUPFAM" id="SSF48264">
    <property type="entry name" value="Cytochrome P450"/>
    <property type="match status" value="1"/>
</dbReference>
<keyword evidence="7 8" id="KW-0503">Monooxygenase</keyword>
<accession>A0A6J4JZ44</accession>
<dbReference type="InterPro" id="IPR002397">
    <property type="entry name" value="Cyt_P450_B"/>
</dbReference>
<dbReference type="InterPro" id="IPR036396">
    <property type="entry name" value="Cyt_P450_sf"/>
</dbReference>
<keyword evidence="3 8" id="KW-0349">Heme</keyword>
<dbReference type="EMBL" id="CADCTP010000419">
    <property type="protein sequence ID" value="CAA9291002.1"/>
    <property type="molecule type" value="Genomic_DNA"/>
</dbReference>
<evidence type="ECO:0000256" key="3">
    <source>
        <dbReference type="ARBA" id="ARBA00022617"/>
    </source>
</evidence>
<dbReference type="InterPro" id="IPR001128">
    <property type="entry name" value="Cyt_P450"/>
</dbReference>
<dbReference type="GO" id="GO:0004497">
    <property type="term" value="F:monooxygenase activity"/>
    <property type="evidence" value="ECO:0007669"/>
    <property type="project" value="UniProtKB-KW"/>
</dbReference>
<comment type="similarity">
    <text evidence="2 8">Belongs to the cytochrome P450 family.</text>
</comment>
<organism evidence="9">
    <name type="scientific">uncultured Mycobacteriales bacterium</name>
    <dbReference type="NCBI Taxonomy" id="581187"/>
    <lineage>
        <taxon>Bacteria</taxon>
        <taxon>Bacillati</taxon>
        <taxon>Actinomycetota</taxon>
        <taxon>Actinomycetes</taxon>
        <taxon>Mycobacteriales</taxon>
        <taxon>environmental samples</taxon>
    </lineage>
</organism>
<reference evidence="9" key="1">
    <citation type="submission" date="2020-02" db="EMBL/GenBank/DDBJ databases">
        <authorList>
            <person name="Meier V. D."/>
        </authorList>
    </citation>
    <scope>NUCLEOTIDE SEQUENCE</scope>
    <source>
        <strain evidence="9">AVDCRST_MAG41</strain>
    </source>
</reference>
<dbReference type="PRINTS" id="PR00359">
    <property type="entry name" value="BP450"/>
</dbReference>
<dbReference type="AlphaFoldDB" id="A0A6J4JZ44"/>
<dbReference type="GO" id="GO:0005506">
    <property type="term" value="F:iron ion binding"/>
    <property type="evidence" value="ECO:0007669"/>
    <property type="project" value="InterPro"/>
</dbReference>
<dbReference type="Pfam" id="PF00067">
    <property type="entry name" value="p450"/>
    <property type="match status" value="1"/>
</dbReference>